<feature type="compositionally biased region" description="Polar residues" evidence="5">
    <location>
        <begin position="1"/>
        <end position="18"/>
    </location>
</feature>
<dbReference type="GO" id="GO:0005524">
    <property type="term" value="F:ATP binding"/>
    <property type="evidence" value="ECO:0007669"/>
    <property type="project" value="InterPro"/>
</dbReference>
<dbReference type="PANTHER" id="PTHR31756:SF3">
    <property type="entry name" value="PYRUVATE, PHOSPHATE DIKINASE REGULATORY PROTEIN 1, CHLOROPLASTIC"/>
    <property type="match status" value="1"/>
</dbReference>
<keyword evidence="2" id="KW-0808">Transferase</keyword>
<name>A0A7J7C434_TRIWF</name>
<proteinExistence type="predicted"/>
<evidence type="ECO:0000256" key="5">
    <source>
        <dbReference type="SAM" id="MobiDB-lite"/>
    </source>
</evidence>
<keyword evidence="4" id="KW-0418">Kinase</keyword>
<dbReference type="PANTHER" id="PTHR31756">
    <property type="entry name" value="PYRUVATE, PHOSPHATE DIKINASE REGULATORY PROTEIN 1, CHLOROPLASTIC"/>
    <property type="match status" value="1"/>
</dbReference>
<sequence>MASSTFYSVGKQFGSNLATGPRRERKRTIRLSRESASNIELTPASVSLTDGDDDDVENMEGKSICMVSDGTGWTAEHSVNAALAQFEHWLVDRNCAVNTHLFSGR</sequence>
<organism evidence="6 7">
    <name type="scientific">Tripterygium wilfordii</name>
    <name type="common">Thunder God vine</name>
    <dbReference type="NCBI Taxonomy" id="458696"/>
    <lineage>
        <taxon>Eukaryota</taxon>
        <taxon>Viridiplantae</taxon>
        <taxon>Streptophyta</taxon>
        <taxon>Embryophyta</taxon>
        <taxon>Tracheophyta</taxon>
        <taxon>Spermatophyta</taxon>
        <taxon>Magnoliopsida</taxon>
        <taxon>eudicotyledons</taxon>
        <taxon>Gunneridae</taxon>
        <taxon>Pentapetalae</taxon>
        <taxon>rosids</taxon>
        <taxon>fabids</taxon>
        <taxon>Celastrales</taxon>
        <taxon>Celastraceae</taxon>
        <taxon>Tripterygium</taxon>
    </lineage>
</organism>
<evidence type="ECO:0000313" key="6">
    <source>
        <dbReference type="EMBL" id="KAF5728607.1"/>
    </source>
</evidence>
<accession>A0A7J7C434</accession>
<keyword evidence="7" id="KW-1185">Reference proteome</keyword>
<evidence type="ECO:0000256" key="1">
    <source>
        <dbReference type="ARBA" id="ARBA00022527"/>
    </source>
</evidence>
<gene>
    <name evidence="6" type="ORF">HS088_TW21G00755</name>
</gene>
<keyword evidence="3" id="KW-0547">Nucleotide-binding</keyword>
<dbReference type="EMBL" id="JAAARO010000021">
    <property type="protein sequence ID" value="KAF5728607.1"/>
    <property type="molecule type" value="Genomic_DNA"/>
</dbReference>
<dbReference type="InParanoid" id="A0A7J7C434"/>
<evidence type="ECO:0000256" key="4">
    <source>
        <dbReference type="ARBA" id="ARBA00022777"/>
    </source>
</evidence>
<feature type="region of interest" description="Disordered" evidence="5">
    <location>
        <begin position="1"/>
        <end position="28"/>
    </location>
</feature>
<evidence type="ECO:0000256" key="2">
    <source>
        <dbReference type="ARBA" id="ARBA00022679"/>
    </source>
</evidence>
<evidence type="ECO:0000313" key="7">
    <source>
        <dbReference type="Proteomes" id="UP000593562"/>
    </source>
</evidence>
<dbReference type="GO" id="GO:0004674">
    <property type="term" value="F:protein serine/threonine kinase activity"/>
    <property type="evidence" value="ECO:0007669"/>
    <property type="project" value="UniProtKB-KW"/>
</dbReference>
<reference evidence="6 7" key="1">
    <citation type="journal article" date="2020" name="Nat. Commun.">
        <title>Genome of Tripterygium wilfordii and identification of cytochrome P450 involved in triptolide biosynthesis.</title>
        <authorList>
            <person name="Tu L."/>
            <person name="Su P."/>
            <person name="Zhang Z."/>
            <person name="Gao L."/>
            <person name="Wang J."/>
            <person name="Hu T."/>
            <person name="Zhou J."/>
            <person name="Zhang Y."/>
            <person name="Zhao Y."/>
            <person name="Liu Y."/>
            <person name="Song Y."/>
            <person name="Tong Y."/>
            <person name="Lu Y."/>
            <person name="Yang J."/>
            <person name="Xu C."/>
            <person name="Jia M."/>
            <person name="Peters R.J."/>
            <person name="Huang L."/>
            <person name="Gao W."/>
        </authorList>
    </citation>
    <scope>NUCLEOTIDE SEQUENCE [LARGE SCALE GENOMIC DNA]</scope>
    <source>
        <strain evidence="7">cv. XIE 37</strain>
        <tissue evidence="6">Leaf</tissue>
    </source>
</reference>
<dbReference type="AlphaFoldDB" id="A0A7J7C434"/>
<evidence type="ECO:0000256" key="3">
    <source>
        <dbReference type="ARBA" id="ARBA00022741"/>
    </source>
</evidence>
<dbReference type="Proteomes" id="UP000593562">
    <property type="component" value="Unassembled WGS sequence"/>
</dbReference>
<comment type="caution">
    <text evidence="6">The sequence shown here is derived from an EMBL/GenBank/DDBJ whole genome shotgun (WGS) entry which is preliminary data.</text>
</comment>
<keyword evidence="1" id="KW-0723">Serine/threonine-protein kinase</keyword>
<dbReference type="InterPro" id="IPR005177">
    <property type="entry name" value="Kinase-pyrophosphorylase"/>
</dbReference>
<protein>
    <submittedName>
        <fullName evidence="6">Uncharacterized protein</fullName>
    </submittedName>
</protein>